<keyword evidence="11" id="KW-1185">Reference proteome</keyword>
<dbReference type="Gene3D" id="3.10.310.30">
    <property type="match status" value="1"/>
</dbReference>
<evidence type="ECO:0000256" key="3">
    <source>
        <dbReference type="ARBA" id="ARBA00022722"/>
    </source>
</evidence>
<keyword evidence="4" id="KW-0378">Hydrolase</keyword>
<evidence type="ECO:0000259" key="7">
    <source>
        <dbReference type="Pfam" id="PF01368"/>
    </source>
</evidence>
<evidence type="ECO:0000259" key="9">
    <source>
        <dbReference type="Pfam" id="PF17768"/>
    </source>
</evidence>
<evidence type="ECO:0000313" key="11">
    <source>
        <dbReference type="Proteomes" id="UP000644507"/>
    </source>
</evidence>
<keyword evidence="3" id="KW-0540">Nuclease</keyword>
<keyword evidence="6" id="KW-0175">Coiled coil</keyword>
<dbReference type="InterPro" id="IPR004610">
    <property type="entry name" value="RecJ"/>
</dbReference>
<dbReference type="SUPFAM" id="SSF64182">
    <property type="entry name" value="DHH phosphoesterases"/>
    <property type="match status" value="1"/>
</dbReference>
<dbReference type="Pfam" id="PF17768">
    <property type="entry name" value="RecJ_OB"/>
    <property type="match status" value="1"/>
</dbReference>
<name>A0A918WPV1_9BACT</name>
<dbReference type="GO" id="GO:0008409">
    <property type="term" value="F:5'-3' exonuclease activity"/>
    <property type="evidence" value="ECO:0007669"/>
    <property type="project" value="InterPro"/>
</dbReference>
<feature type="domain" description="DDH" evidence="7">
    <location>
        <begin position="97"/>
        <end position="247"/>
    </location>
</feature>
<keyword evidence="5 10" id="KW-0269">Exonuclease</keyword>
<dbReference type="InterPro" id="IPR051673">
    <property type="entry name" value="SSDNA_exonuclease_RecJ"/>
</dbReference>
<dbReference type="AlphaFoldDB" id="A0A918WPV1"/>
<protein>
    <recommendedName>
        <fullName evidence="2">Single-stranded-DNA-specific exonuclease RecJ</fullName>
    </recommendedName>
</protein>
<reference evidence="10" key="1">
    <citation type="journal article" date="2014" name="Int. J. Syst. Evol. Microbiol.">
        <title>Complete genome sequence of Corynebacterium casei LMG S-19264T (=DSM 44701T), isolated from a smear-ripened cheese.</title>
        <authorList>
            <consortium name="US DOE Joint Genome Institute (JGI-PGF)"/>
            <person name="Walter F."/>
            <person name="Albersmeier A."/>
            <person name="Kalinowski J."/>
            <person name="Ruckert C."/>
        </authorList>
    </citation>
    <scope>NUCLEOTIDE SEQUENCE</scope>
    <source>
        <strain evidence="10">KCTC 12988</strain>
    </source>
</reference>
<comment type="similarity">
    <text evidence="1">Belongs to the RecJ family.</text>
</comment>
<dbReference type="InterPro" id="IPR001667">
    <property type="entry name" value="DDH_dom"/>
</dbReference>
<dbReference type="InterPro" id="IPR041122">
    <property type="entry name" value="RecJ_OB"/>
</dbReference>
<feature type="domain" description="RecJ OB" evidence="9">
    <location>
        <begin position="474"/>
        <end position="576"/>
    </location>
</feature>
<sequence>MQAILPLASQNTMANANLRTRRWILRDDPGAIPDCEVVGGLHPVLQRLLGQRGFVEEACVGNFLAPRLKDLSDPFDLPEMEKGVKRVFEAVDQGQEICVYGDYDVDGISSITIMQTVLQAYGAKVRHFVPVRSTEGYGLSEAAIARCMGEGPRPNLFITVDCGTVSHGPISQLGAEGIDVIVVDHHERGEAGRPDCVALINPKFESTPYSYLCAAGVVFKLAHGLLKTRPLENFDLRSVLDLVAVATISDIVPLVGENRLLVRHGLKRLPKTMNVGLRALMDVTGLNGHASSSDVGFRLGPRINAAGRMDRPDEALSTLLAKSPADAKALAERLDNYNRERQKTELRILEEAEAQLEATHKVEEEPVIVVGSRNWHPGVVGIVASRLMRKYHRPAFVVAIDDEGVGKGSGRSVEGVSLVEAIRNAGDVLIAGGGHHMAAGISVHEDQLAAFRESFGKYVLENARSEDLEPKLHIDGVLGLDSLDLDFLYQYESLQPFGSGNSVPVFVARDVWLSEAPRVLKNNHLKLWLRQGGAEKDAMFFGGGERELPEPPWDVAFTIDRNFFRGTTSCQMLIRDIRPAGQF</sequence>
<dbReference type="PANTHER" id="PTHR30255">
    <property type="entry name" value="SINGLE-STRANDED-DNA-SPECIFIC EXONUCLEASE RECJ"/>
    <property type="match status" value="1"/>
</dbReference>
<dbReference type="Pfam" id="PF02272">
    <property type="entry name" value="DHHA1"/>
    <property type="match status" value="1"/>
</dbReference>
<evidence type="ECO:0000256" key="5">
    <source>
        <dbReference type="ARBA" id="ARBA00022839"/>
    </source>
</evidence>
<dbReference type="GO" id="GO:0006310">
    <property type="term" value="P:DNA recombination"/>
    <property type="evidence" value="ECO:0007669"/>
    <property type="project" value="InterPro"/>
</dbReference>
<evidence type="ECO:0000313" key="10">
    <source>
        <dbReference type="EMBL" id="GHC64819.1"/>
    </source>
</evidence>
<feature type="domain" description="DHHA1" evidence="8">
    <location>
        <begin position="366"/>
        <end position="458"/>
    </location>
</feature>
<dbReference type="InterPro" id="IPR003156">
    <property type="entry name" value="DHHA1_dom"/>
</dbReference>
<dbReference type="EMBL" id="BMXI01000018">
    <property type="protein sequence ID" value="GHC64819.1"/>
    <property type="molecule type" value="Genomic_DNA"/>
</dbReference>
<dbReference type="Pfam" id="PF01368">
    <property type="entry name" value="DHH"/>
    <property type="match status" value="1"/>
</dbReference>
<dbReference type="GO" id="GO:0006281">
    <property type="term" value="P:DNA repair"/>
    <property type="evidence" value="ECO:0007669"/>
    <property type="project" value="InterPro"/>
</dbReference>
<feature type="coiled-coil region" evidence="6">
    <location>
        <begin position="327"/>
        <end position="359"/>
    </location>
</feature>
<accession>A0A918WPV1</accession>
<dbReference type="Gene3D" id="3.90.1640.30">
    <property type="match status" value="1"/>
</dbReference>
<reference evidence="10" key="2">
    <citation type="submission" date="2020-09" db="EMBL/GenBank/DDBJ databases">
        <authorList>
            <person name="Sun Q."/>
            <person name="Kim S."/>
        </authorList>
    </citation>
    <scope>NUCLEOTIDE SEQUENCE</scope>
    <source>
        <strain evidence="10">KCTC 12988</strain>
    </source>
</reference>
<evidence type="ECO:0000256" key="2">
    <source>
        <dbReference type="ARBA" id="ARBA00019841"/>
    </source>
</evidence>
<evidence type="ECO:0000259" key="8">
    <source>
        <dbReference type="Pfam" id="PF02272"/>
    </source>
</evidence>
<evidence type="ECO:0000256" key="6">
    <source>
        <dbReference type="SAM" id="Coils"/>
    </source>
</evidence>
<organism evidence="10 11">
    <name type="scientific">Roseibacillus persicicus</name>
    <dbReference type="NCBI Taxonomy" id="454148"/>
    <lineage>
        <taxon>Bacteria</taxon>
        <taxon>Pseudomonadati</taxon>
        <taxon>Verrucomicrobiota</taxon>
        <taxon>Verrucomicrobiia</taxon>
        <taxon>Verrucomicrobiales</taxon>
        <taxon>Verrucomicrobiaceae</taxon>
        <taxon>Roseibacillus</taxon>
    </lineage>
</organism>
<dbReference type="InterPro" id="IPR038763">
    <property type="entry name" value="DHH_sf"/>
</dbReference>
<gene>
    <name evidence="10" type="primary">recJ</name>
    <name evidence="10" type="ORF">GCM10007100_35630</name>
</gene>
<dbReference type="PANTHER" id="PTHR30255:SF2">
    <property type="entry name" value="SINGLE-STRANDED-DNA-SPECIFIC EXONUCLEASE RECJ"/>
    <property type="match status" value="1"/>
</dbReference>
<dbReference type="NCBIfam" id="TIGR00644">
    <property type="entry name" value="recJ"/>
    <property type="match status" value="1"/>
</dbReference>
<comment type="caution">
    <text evidence="10">The sequence shown here is derived from an EMBL/GenBank/DDBJ whole genome shotgun (WGS) entry which is preliminary data.</text>
</comment>
<dbReference type="GO" id="GO:0003676">
    <property type="term" value="F:nucleic acid binding"/>
    <property type="evidence" value="ECO:0007669"/>
    <property type="project" value="InterPro"/>
</dbReference>
<evidence type="ECO:0000256" key="4">
    <source>
        <dbReference type="ARBA" id="ARBA00022801"/>
    </source>
</evidence>
<dbReference type="Proteomes" id="UP000644507">
    <property type="component" value="Unassembled WGS sequence"/>
</dbReference>
<evidence type="ECO:0000256" key="1">
    <source>
        <dbReference type="ARBA" id="ARBA00005915"/>
    </source>
</evidence>
<proteinExistence type="inferred from homology"/>